<dbReference type="AlphaFoldDB" id="A0A0F9E702"/>
<sequence>MDVVCNDCQSKFRIPDEKIPSGKAASFACPKCKSRITVDLNDKKDDAGQVTAGDENKDVLKDVLYGSDSGRFDAEKDLLNIVYQYDAS</sequence>
<dbReference type="InterPro" id="IPR011723">
    <property type="entry name" value="Znf/thioredoxin_put"/>
</dbReference>
<feature type="domain" description="Zinc finger/thioredoxin putative" evidence="1">
    <location>
        <begin position="1"/>
        <end position="35"/>
    </location>
</feature>
<protein>
    <recommendedName>
        <fullName evidence="1">Zinc finger/thioredoxin putative domain-containing protein</fullName>
    </recommendedName>
</protein>
<evidence type="ECO:0000313" key="2">
    <source>
        <dbReference type="EMBL" id="KKL25641.1"/>
    </source>
</evidence>
<evidence type="ECO:0000259" key="1">
    <source>
        <dbReference type="Pfam" id="PF13717"/>
    </source>
</evidence>
<reference evidence="2" key="1">
    <citation type="journal article" date="2015" name="Nature">
        <title>Complex archaea that bridge the gap between prokaryotes and eukaryotes.</title>
        <authorList>
            <person name="Spang A."/>
            <person name="Saw J.H."/>
            <person name="Jorgensen S.L."/>
            <person name="Zaremba-Niedzwiedzka K."/>
            <person name="Martijn J."/>
            <person name="Lind A.E."/>
            <person name="van Eijk R."/>
            <person name="Schleper C."/>
            <person name="Guy L."/>
            <person name="Ettema T.J."/>
        </authorList>
    </citation>
    <scope>NUCLEOTIDE SEQUENCE</scope>
</reference>
<feature type="non-terminal residue" evidence="2">
    <location>
        <position position="88"/>
    </location>
</feature>
<dbReference type="EMBL" id="LAZR01036141">
    <property type="protein sequence ID" value="KKL25641.1"/>
    <property type="molecule type" value="Genomic_DNA"/>
</dbReference>
<gene>
    <name evidence="2" type="ORF">LCGC14_2403250</name>
</gene>
<proteinExistence type="predicted"/>
<accession>A0A0F9E702</accession>
<name>A0A0F9E702_9ZZZZ</name>
<comment type="caution">
    <text evidence="2">The sequence shown here is derived from an EMBL/GenBank/DDBJ whole genome shotgun (WGS) entry which is preliminary data.</text>
</comment>
<organism evidence="2">
    <name type="scientific">marine sediment metagenome</name>
    <dbReference type="NCBI Taxonomy" id="412755"/>
    <lineage>
        <taxon>unclassified sequences</taxon>
        <taxon>metagenomes</taxon>
        <taxon>ecological metagenomes</taxon>
    </lineage>
</organism>
<dbReference type="Pfam" id="PF13717">
    <property type="entry name" value="Zn_ribbon_4"/>
    <property type="match status" value="1"/>
</dbReference>